<dbReference type="PANTHER" id="PTHR31084:SF0">
    <property type="entry name" value="ALPHA-L-FUCOSIDASE 2"/>
    <property type="match status" value="1"/>
</dbReference>
<dbReference type="AlphaFoldDB" id="A0A316DKK2"/>
<dbReference type="InterPro" id="IPR054363">
    <property type="entry name" value="GH95_cat"/>
</dbReference>
<dbReference type="Gene3D" id="2.60.40.1180">
    <property type="entry name" value="Golgi alpha-mannosidase II"/>
    <property type="match status" value="1"/>
</dbReference>
<dbReference type="Gene3D" id="2.70.98.50">
    <property type="entry name" value="putative glycoside hydrolase family protein from bacillus halodurans"/>
    <property type="match status" value="1"/>
</dbReference>
<dbReference type="InterPro" id="IPR027414">
    <property type="entry name" value="GH95_N_dom"/>
</dbReference>
<dbReference type="InterPro" id="IPR016518">
    <property type="entry name" value="Alpha-L-fucosidase"/>
</dbReference>
<feature type="domain" description="Alpha fucosidase A-like C-terminal" evidence="2">
    <location>
        <begin position="723"/>
        <end position="814"/>
    </location>
</feature>
<dbReference type="Gene3D" id="1.50.10.10">
    <property type="match status" value="1"/>
</dbReference>
<dbReference type="InterPro" id="IPR049053">
    <property type="entry name" value="AFCA-like_C"/>
</dbReference>
<evidence type="ECO:0000259" key="1">
    <source>
        <dbReference type="Pfam" id="PF14498"/>
    </source>
</evidence>
<dbReference type="Pfam" id="PF14498">
    <property type="entry name" value="Glyco_hyd_65N_2"/>
    <property type="match status" value="1"/>
</dbReference>
<feature type="domain" description="Glycosyl hydrolase family 95 catalytic" evidence="3">
    <location>
        <begin position="304"/>
        <end position="721"/>
    </location>
</feature>
<dbReference type="OrthoDB" id="9802600at2"/>
<protein>
    <submittedName>
        <fullName evidence="4">Alpha-L-fucosidase 2</fullName>
    </submittedName>
</protein>
<dbReference type="Pfam" id="PF22124">
    <property type="entry name" value="Glyco_hydro_95_cat"/>
    <property type="match status" value="1"/>
</dbReference>
<evidence type="ECO:0000313" key="5">
    <source>
        <dbReference type="Proteomes" id="UP000245489"/>
    </source>
</evidence>
<dbReference type="InterPro" id="IPR008928">
    <property type="entry name" value="6-hairpin_glycosidase_sf"/>
</dbReference>
<name>A0A316DKK2_9BACT</name>
<dbReference type="PIRSF" id="PIRSF007663">
    <property type="entry name" value="UCP007663"/>
    <property type="match status" value="1"/>
</dbReference>
<comment type="caution">
    <text evidence="4">The sequence shown here is derived from an EMBL/GenBank/DDBJ whole genome shotgun (WGS) entry which is preliminary data.</text>
</comment>
<dbReference type="GO" id="GO:0005975">
    <property type="term" value="P:carbohydrate metabolic process"/>
    <property type="evidence" value="ECO:0007669"/>
    <property type="project" value="InterPro"/>
</dbReference>
<sequence length="817" mass="91718">MKKTHYIILFLLLFQIPLFAQKNLTLWYKQPARNWNEALPIGNGRIGAMIFGKPENELIQLNEQTLWSGGPVNKNPNPEASKHLQEVRDAILAEDFAKAEQLTKQLQGLYSEAYQPLGDLVFKQKFTGETSNYSRDLNIENAVSTTRFKVGNTEFTREFFVSAPAQAMVFKLKSSQKGALDFMLTTKSQHPILKSLMGQNQIVIRGKTPASAAPNYVRDRKNPIVYEDKTNCNGTRFDWRLVLQSTDGKSTTDTSGFHVWDASEAIFILTIGSSFNGFDKCPDSEGKDEKTLVENNLKLSKGKSFDELKTAHIADYQGFFKRMSFSLNGNPSVDLPTDQRLLKYTEGAKDPSLESLYFQFGRYLLISCSRPDGLPANLQGIWNNSIRPPWSSNYTININTEMNYWLAEMCNLSDLHTPLLKHIKAIAETGKETAKNFYNARGWVAHHNSDVWGLSNPVGDLGKGSPVWANWTMGGAWLSQHLWTHYAFTGDKKYLKEQAYPLMKEASIFCEDWLIQDGKGHLVTAPSTSPENEFITDKGVKGSVSMATTMDMSIIWDVFTNTIEASEILGIDADFRKELLEKRAKLFPLQIGKKGNLQEWYKDWEDVEPQHRHTSHLFGLHPGRQISPLRTPEFANAAKKTLEIRGDDGTGWSKSWKINFWARLHDGNHAYKLVRELLKLTGMEGTEYTKGGGTYPNLFCAHPPFQIDGNFGGTSGIAEMLLQSHDGLLNILPALPDDWASGEIKGLKAQGGFEVDMTWKDKKITALTIRSSLGGICKLKVPNTLKLTGKSKLSTQKDKSLVDFMTEKGGKYTLIGS</sequence>
<dbReference type="Pfam" id="PF21307">
    <property type="entry name" value="Glyco_hydro_95_C"/>
    <property type="match status" value="1"/>
</dbReference>
<evidence type="ECO:0000259" key="2">
    <source>
        <dbReference type="Pfam" id="PF21307"/>
    </source>
</evidence>
<reference evidence="4 5" key="1">
    <citation type="submission" date="2018-05" db="EMBL/GenBank/DDBJ databases">
        <title>Genomic Encyclopedia of Archaeal and Bacterial Type Strains, Phase II (KMG-II): from individual species to whole genera.</title>
        <authorList>
            <person name="Goeker M."/>
        </authorList>
    </citation>
    <scope>NUCLEOTIDE SEQUENCE [LARGE SCALE GENOMIC DNA]</scope>
    <source>
        <strain evidence="4 5">DSM 22214</strain>
    </source>
</reference>
<dbReference type="SUPFAM" id="SSF48208">
    <property type="entry name" value="Six-hairpin glycosidases"/>
    <property type="match status" value="1"/>
</dbReference>
<dbReference type="Proteomes" id="UP000245489">
    <property type="component" value="Unassembled WGS sequence"/>
</dbReference>
<dbReference type="GO" id="GO:0004560">
    <property type="term" value="F:alpha-L-fucosidase activity"/>
    <property type="evidence" value="ECO:0007669"/>
    <property type="project" value="InterPro"/>
</dbReference>
<evidence type="ECO:0000259" key="3">
    <source>
        <dbReference type="Pfam" id="PF22124"/>
    </source>
</evidence>
<dbReference type="InterPro" id="IPR012341">
    <property type="entry name" value="6hp_glycosidase-like_sf"/>
</dbReference>
<accession>A0A316DKK2</accession>
<dbReference type="EMBL" id="QGGO01000032">
    <property type="protein sequence ID" value="PWK18098.1"/>
    <property type="molecule type" value="Genomic_DNA"/>
</dbReference>
<dbReference type="InterPro" id="IPR013780">
    <property type="entry name" value="Glyco_hydro_b"/>
</dbReference>
<proteinExistence type="predicted"/>
<dbReference type="PANTHER" id="PTHR31084">
    <property type="entry name" value="ALPHA-L-FUCOSIDASE 2"/>
    <property type="match status" value="1"/>
</dbReference>
<organism evidence="4 5">
    <name type="scientific">Arcicella aurantiaca</name>
    <dbReference type="NCBI Taxonomy" id="591202"/>
    <lineage>
        <taxon>Bacteria</taxon>
        <taxon>Pseudomonadati</taxon>
        <taxon>Bacteroidota</taxon>
        <taxon>Cytophagia</taxon>
        <taxon>Cytophagales</taxon>
        <taxon>Flectobacillaceae</taxon>
        <taxon>Arcicella</taxon>
    </lineage>
</organism>
<evidence type="ECO:0000313" key="4">
    <source>
        <dbReference type="EMBL" id="PWK18098.1"/>
    </source>
</evidence>
<keyword evidence="5" id="KW-1185">Reference proteome</keyword>
<dbReference type="RefSeq" id="WP_109744909.1">
    <property type="nucleotide sequence ID" value="NZ_QGGO01000032.1"/>
</dbReference>
<dbReference type="FunFam" id="1.50.10.10:FF:000028">
    <property type="entry name" value="Alpha-L-fucosidase 2"/>
    <property type="match status" value="1"/>
</dbReference>
<gene>
    <name evidence="4" type="ORF">LV89_04249</name>
</gene>
<feature type="domain" description="Glycosyl hydrolase family 95 N-terminal" evidence="1">
    <location>
        <begin position="26"/>
        <end position="276"/>
    </location>
</feature>